<dbReference type="PROSITE" id="PS01044">
    <property type="entry name" value="SQUALEN_PHYTOEN_SYN_1"/>
    <property type="match status" value="1"/>
</dbReference>
<evidence type="ECO:0000256" key="7">
    <source>
        <dbReference type="ARBA" id="ARBA00022692"/>
    </source>
</evidence>
<evidence type="ECO:0000256" key="12">
    <source>
        <dbReference type="ARBA" id="ARBA00023136"/>
    </source>
</evidence>
<evidence type="ECO:0000256" key="9">
    <source>
        <dbReference type="ARBA" id="ARBA00022842"/>
    </source>
</evidence>
<keyword evidence="17" id="KW-1185">Reference proteome</keyword>
<dbReference type="InterPro" id="IPR008949">
    <property type="entry name" value="Isoprenoid_synthase_dom_sf"/>
</dbReference>
<dbReference type="Proteomes" id="UP000279271">
    <property type="component" value="Unassembled WGS sequence"/>
</dbReference>
<evidence type="ECO:0000313" key="17">
    <source>
        <dbReference type="Proteomes" id="UP000028924"/>
    </source>
</evidence>
<keyword evidence="6 13" id="KW-0808">Transferase</keyword>
<organism evidence="15 17">
    <name type="scientific">Auxenochlorella protothecoides</name>
    <name type="common">Green microalga</name>
    <name type="synonym">Chlorella protothecoides</name>
    <dbReference type="NCBI Taxonomy" id="3075"/>
    <lineage>
        <taxon>Eukaryota</taxon>
        <taxon>Viridiplantae</taxon>
        <taxon>Chlorophyta</taxon>
        <taxon>core chlorophytes</taxon>
        <taxon>Trebouxiophyceae</taxon>
        <taxon>Chlorellales</taxon>
        <taxon>Chlorellaceae</taxon>
        <taxon>Auxenochlorella</taxon>
    </lineage>
</organism>
<dbReference type="eggNOG" id="KOG1459">
    <property type="taxonomic scope" value="Eukaryota"/>
</dbReference>
<comment type="subcellular location">
    <subcellularLocation>
        <location evidence="2">Membrane</location>
    </subcellularLocation>
</comment>
<dbReference type="GO" id="GO:0046872">
    <property type="term" value="F:metal ion binding"/>
    <property type="evidence" value="ECO:0007669"/>
    <property type="project" value="UniProtKB-KW"/>
</dbReference>
<keyword evidence="11" id="KW-0443">Lipid metabolism</keyword>
<comment type="similarity">
    <text evidence="3 13">Belongs to the phytoene/squalene synthase family.</text>
</comment>
<evidence type="ECO:0000256" key="4">
    <source>
        <dbReference type="ARBA" id="ARBA00012373"/>
    </source>
</evidence>
<dbReference type="InterPro" id="IPR044844">
    <property type="entry name" value="Trans_IPPS_euk-type"/>
</dbReference>
<dbReference type="GO" id="GO:0045338">
    <property type="term" value="P:farnesyl diphosphate metabolic process"/>
    <property type="evidence" value="ECO:0007669"/>
    <property type="project" value="InterPro"/>
</dbReference>
<accession>A0A087SAE0</accession>
<keyword evidence="8" id="KW-0479">Metal-binding</keyword>
<keyword evidence="7 13" id="KW-0812">Transmembrane</keyword>
<dbReference type="InterPro" id="IPR006449">
    <property type="entry name" value="Squal_synth-like"/>
</dbReference>
<dbReference type="RefSeq" id="XP_011395550.1">
    <property type="nucleotide sequence ID" value="XM_011397248.1"/>
</dbReference>
<comment type="function">
    <text evidence="13">Catalyzes the condensation of 2 farnesyl pyrophosphate (FPP) moieties to form squalene.</text>
</comment>
<dbReference type="FunFam" id="1.10.600.10:FF:000003">
    <property type="entry name" value="Farnesyl-diphosphate farnesyltransferase 1"/>
    <property type="match status" value="1"/>
</dbReference>
<evidence type="ECO:0000313" key="16">
    <source>
        <dbReference type="EMBL" id="RMZ57423.1"/>
    </source>
</evidence>
<evidence type="ECO:0000256" key="1">
    <source>
        <dbReference type="ARBA" id="ARBA00001946"/>
    </source>
</evidence>
<dbReference type="SUPFAM" id="SSF48576">
    <property type="entry name" value="Terpenoid synthases"/>
    <property type="match status" value="1"/>
</dbReference>
<keyword evidence="10 13" id="KW-1133">Transmembrane helix</keyword>
<comment type="catalytic activity">
    <reaction evidence="13">
        <text>2 (2E,6E)-farnesyl diphosphate + NADPH + H(+) = squalene + 2 diphosphate + NADP(+)</text>
        <dbReference type="Rhea" id="RHEA:32295"/>
        <dbReference type="ChEBI" id="CHEBI:15378"/>
        <dbReference type="ChEBI" id="CHEBI:15440"/>
        <dbReference type="ChEBI" id="CHEBI:33019"/>
        <dbReference type="ChEBI" id="CHEBI:57783"/>
        <dbReference type="ChEBI" id="CHEBI:58349"/>
        <dbReference type="ChEBI" id="CHEBI:175763"/>
        <dbReference type="EC" id="2.5.1.21"/>
    </reaction>
</comment>
<evidence type="ECO:0000256" key="10">
    <source>
        <dbReference type="ARBA" id="ARBA00022989"/>
    </source>
</evidence>
<sequence>MGKLGELLSHPDEIIPMAAMYLAARRAAVLPHDPDLAFCYSMLNKVSRSFAIVIQQLPEQLRDAVCVFYLVLRALDTVEDDMAIDQAEKVPILLSFHEKTYEKDWSMKCGHGHYVELMEQYPVVCAAFQGLEPQYQEVITDICRRMGAGMAEFIVKEVETVKDYDLYCHYVAGLVGVGLSNLFAGSGLESEDFASLHELSNGMGLFLQKTNIIRDYLEDIMEEPAPRMFWPKEIWGKHGDSLEDFKDPENAEAAVACLNDMIADALRHVDASLDYMQRLRNRPIFRFCAVPQIMAIGTLAACFDNPSVFTGVVKMRRGQTAKIMHDVEDYADLLAYFRAFGQALAAKARAARGKGAESVGRAAERVVAGCSAALADLSRAENARMAAAARRPLSLPARALLLVAALLYLFLAWRAEGVRRWLGVDSPPAAHKLDYYNQIVASMFLGYSLFAVGTGRRP</sequence>
<name>A0A087SAE0_AUXPR</name>
<reference evidence="16" key="5">
    <citation type="submission" date="2018-11" db="EMBL/GenBank/DDBJ databases">
        <title>Characterization of plant carbon substrate utilization by Auxenochlorella protothecoides.</title>
        <authorList>
            <person name="Vogler B.W."/>
            <person name="Starkenburg S.R."/>
            <person name="Sudasinghe N."/>
            <person name="Schambach J.Y."/>
            <person name="Rollin J.A."/>
            <person name="Pattathil S."/>
            <person name="Barry A.N."/>
        </authorList>
    </citation>
    <scope>NUCLEOTIDE SEQUENCE [LARGE SCALE GENOMIC DNA]</scope>
    <source>
        <strain evidence="16">UTEX 25</strain>
    </source>
</reference>
<dbReference type="GO" id="GO:0055056">
    <property type="term" value="F:D-glucose transmembrane transporter activity"/>
    <property type="evidence" value="ECO:0007669"/>
    <property type="project" value="UniProtKB-UniRule"/>
</dbReference>
<dbReference type="EC" id="2.5.1.21" evidence="4 13"/>
<dbReference type="OrthoDB" id="431150at2759"/>
<dbReference type="SFLD" id="SFLDG01018">
    <property type="entry name" value="Squalene/Phytoene_Synthase_Lik"/>
    <property type="match status" value="1"/>
</dbReference>
<reference evidence="14" key="2">
    <citation type="submission" date="2015-08" db="EMBL/GenBank/DDBJ databases">
        <authorList>
            <person name="Babu N.S."/>
            <person name="Beckwith C.J."/>
            <person name="Beseler K.G."/>
            <person name="Brison A."/>
            <person name="Carone J.V."/>
            <person name="Caskin T.P."/>
            <person name="Diamond M."/>
            <person name="Durham M.E."/>
            <person name="Foxe J.M."/>
            <person name="Go M."/>
            <person name="Henderson B.A."/>
            <person name="Jones I.B."/>
            <person name="McGettigan J.A."/>
            <person name="Micheletti S.J."/>
            <person name="Nasrallah M.E."/>
            <person name="Ortiz D."/>
            <person name="Piller C.R."/>
            <person name="Privatt S.R."/>
            <person name="Schneider S.L."/>
            <person name="Sharp S."/>
            <person name="Smith T.C."/>
            <person name="Stanton J.D."/>
            <person name="Ullery H.E."/>
            <person name="Wilson R.J."/>
            <person name="Serrano M.G."/>
            <person name="Buck G."/>
            <person name="Lee V."/>
            <person name="Wang Y."/>
            <person name="Carvalho R."/>
            <person name="Voegtly L."/>
            <person name="Shi R."/>
            <person name="Duckworth R."/>
            <person name="Johnson A."/>
            <person name="Loviza R."/>
            <person name="Walstead R."/>
            <person name="Shah Z."/>
            <person name="Kiflezghi M."/>
            <person name="Wade K."/>
            <person name="Ball S.L."/>
            <person name="Bradley K.W."/>
            <person name="Asai D.J."/>
            <person name="Bowman C.A."/>
            <person name="Russell D.A."/>
            <person name="Pope W.H."/>
            <person name="Jacobs-Sera D."/>
            <person name="Hendrix R.W."/>
            <person name="Hatfull G.F."/>
        </authorList>
    </citation>
    <scope>NUCLEOTIDE SEQUENCE</scope>
</reference>
<dbReference type="InterPro" id="IPR033904">
    <property type="entry name" value="Trans_IPPS_HH"/>
</dbReference>
<keyword evidence="9" id="KW-0460">Magnesium</keyword>
<evidence type="ECO:0000256" key="11">
    <source>
        <dbReference type="ARBA" id="ARBA00023098"/>
    </source>
</evidence>
<evidence type="ECO:0000256" key="8">
    <source>
        <dbReference type="ARBA" id="ARBA00022723"/>
    </source>
</evidence>
<dbReference type="GO" id="GO:0005789">
    <property type="term" value="C:endoplasmic reticulum membrane"/>
    <property type="evidence" value="ECO:0007669"/>
    <property type="project" value="TreeGrafter"/>
</dbReference>
<dbReference type="InterPro" id="IPR019845">
    <property type="entry name" value="Squalene/phytoene_synthase_CS"/>
</dbReference>
<dbReference type="PROSITE" id="PS01045">
    <property type="entry name" value="SQUALEN_PHYTOEN_SYN_2"/>
    <property type="match status" value="1"/>
</dbReference>
<dbReference type="GO" id="GO:0008610">
    <property type="term" value="P:lipid biosynthetic process"/>
    <property type="evidence" value="ECO:0007669"/>
    <property type="project" value="InterPro"/>
</dbReference>
<gene>
    <name evidence="16" type="ORF">APUTEX25_004257</name>
    <name evidence="15" type="ORF">F751_6725</name>
    <name evidence="14" type="ORF">g.38074</name>
</gene>
<feature type="transmembrane region" description="Helical" evidence="13">
    <location>
        <begin position="395"/>
        <end position="415"/>
    </location>
</feature>
<dbReference type="Proteomes" id="UP000028924">
    <property type="component" value="Unassembled WGS sequence"/>
</dbReference>
<dbReference type="STRING" id="3075.A0A087SAE0"/>
<dbReference type="Gene3D" id="1.10.600.10">
    <property type="entry name" value="Farnesyl Diphosphate Synthase"/>
    <property type="match status" value="1"/>
</dbReference>
<comment type="cofactor">
    <cofactor evidence="1 13">
        <name>Mg(2+)</name>
        <dbReference type="ChEBI" id="CHEBI:18420"/>
    </cofactor>
</comment>
<evidence type="ECO:0000313" key="15">
    <source>
        <dbReference type="EMBL" id="KFM22694.1"/>
    </source>
</evidence>
<evidence type="ECO:0000256" key="13">
    <source>
        <dbReference type="RuleBase" id="RU368088"/>
    </source>
</evidence>
<evidence type="ECO:0000313" key="18">
    <source>
        <dbReference type="Proteomes" id="UP000279271"/>
    </source>
</evidence>
<dbReference type="PANTHER" id="PTHR11626">
    <property type="entry name" value="FARNESYL-DIPHOSPHATE FARNESYLTRANSFERASE"/>
    <property type="match status" value="1"/>
</dbReference>
<dbReference type="InterPro" id="IPR002060">
    <property type="entry name" value="Squ/phyt_synthse"/>
</dbReference>
<dbReference type="SFLD" id="SFLDS00005">
    <property type="entry name" value="Isoprenoid_Synthase_Type_I"/>
    <property type="match status" value="1"/>
</dbReference>
<feature type="transmembrane region" description="Helical" evidence="13">
    <location>
        <begin position="435"/>
        <end position="453"/>
    </location>
</feature>
<comment type="catalytic activity">
    <reaction evidence="13">
        <text>2 (2E,6E)-farnesyl diphosphate + NADH + H(+) = squalene + 2 diphosphate + NAD(+)</text>
        <dbReference type="Rhea" id="RHEA:32299"/>
        <dbReference type="ChEBI" id="CHEBI:15378"/>
        <dbReference type="ChEBI" id="CHEBI:15440"/>
        <dbReference type="ChEBI" id="CHEBI:33019"/>
        <dbReference type="ChEBI" id="CHEBI:57540"/>
        <dbReference type="ChEBI" id="CHEBI:57945"/>
        <dbReference type="ChEBI" id="CHEBI:175763"/>
        <dbReference type="EC" id="2.5.1.21"/>
    </reaction>
</comment>
<evidence type="ECO:0000256" key="6">
    <source>
        <dbReference type="ARBA" id="ARBA00022679"/>
    </source>
</evidence>
<dbReference type="AlphaFoldDB" id="A0A087SAE0"/>
<proteinExistence type="inferred from homology"/>
<dbReference type="NCBIfam" id="TIGR01559">
    <property type="entry name" value="squal_synth"/>
    <property type="match status" value="1"/>
</dbReference>
<dbReference type="KEGG" id="apro:F751_6725"/>
<evidence type="ECO:0000256" key="5">
    <source>
        <dbReference type="ARBA" id="ARBA00022516"/>
    </source>
</evidence>
<evidence type="ECO:0000313" key="14">
    <source>
        <dbReference type="EMBL" id="JAT76154.1"/>
    </source>
</evidence>
<evidence type="ECO:0000256" key="2">
    <source>
        <dbReference type="ARBA" id="ARBA00004370"/>
    </source>
</evidence>
<dbReference type="PANTHER" id="PTHR11626:SF2">
    <property type="entry name" value="SQUALENE SYNTHASE"/>
    <property type="match status" value="1"/>
</dbReference>
<dbReference type="EMBL" id="KL662080">
    <property type="protein sequence ID" value="KFM22694.1"/>
    <property type="molecule type" value="Genomic_DNA"/>
</dbReference>
<reference evidence="18" key="3">
    <citation type="journal article" date="2018" name="Algal Res.">
        <title>Characterization of plant carbon substrate utilization by Auxenochlorella protothecoides.</title>
        <authorList>
            <person name="Vogler B.W."/>
            <person name="Starkenburg S.R."/>
            <person name="Sudasinghe N."/>
            <person name="Schambach J.Y."/>
            <person name="Rollin J.A."/>
            <person name="Pattathil S."/>
            <person name="Barry A.N."/>
        </authorList>
    </citation>
    <scope>NUCLEOTIDE SEQUENCE [LARGE SCALE GENOMIC DNA]</scope>
    <source>
        <strain evidence="18">UTEX 25</strain>
    </source>
</reference>
<dbReference type="Pfam" id="PF00494">
    <property type="entry name" value="SQS_PSY"/>
    <property type="match status" value="1"/>
</dbReference>
<dbReference type="EMBL" id="GDKF01002468">
    <property type="protein sequence ID" value="JAT76154.1"/>
    <property type="molecule type" value="Transcribed_RNA"/>
</dbReference>
<keyword evidence="12 13" id="KW-0472">Membrane</keyword>
<dbReference type="GO" id="GO:0051996">
    <property type="term" value="F:squalene synthase [NAD(P)H] activity"/>
    <property type="evidence" value="ECO:0007669"/>
    <property type="project" value="UniProtKB-UniRule"/>
</dbReference>
<keyword evidence="5" id="KW-0444">Lipid biosynthesis</keyword>
<dbReference type="CDD" id="cd00683">
    <property type="entry name" value="Trans_IPPS_HH"/>
    <property type="match status" value="1"/>
</dbReference>
<reference evidence="15 17" key="1">
    <citation type="journal article" date="2014" name="BMC Genomics">
        <title>Oil accumulation mechanisms of the oleaginous microalga Chlorella protothecoides revealed through its genome, transcriptomes, and proteomes.</title>
        <authorList>
            <person name="Gao C."/>
            <person name="Wang Y."/>
            <person name="Shen Y."/>
            <person name="Yan D."/>
            <person name="He X."/>
            <person name="Dai J."/>
            <person name="Wu Q."/>
        </authorList>
    </citation>
    <scope>NUCLEOTIDE SEQUENCE [LARGE SCALE GENOMIC DNA]</scope>
    <source>
        <strain evidence="15 17">0710</strain>
    </source>
</reference>
<dbReference type="EMBL" id="QOKY01000128">
    <property type="protein sequence ID" value="RMZ57423.1"/>
    <property type="molecule type" value="Genomic_DNA"/>
</dbReference>
<reference evidence="16" key="4">
    <citation type="submission" date="2018-10" db="EMBL/GenBank/DDBJ databases">
        <authorList>
            <person name="Hovde B."/>
            <person name="Zhang X."/>
        </authorList>
    </citation>
    <scope>NUCLEOTIDE SEQUENCE [LARGE SCALE GENOMIC DNA]</scope>
    <source>
        <strain evidence="16">UTEX 25</strain>
    </source>
</reference>
<protein>
    <recommendedName>
        <fullName evidence="4 13">Squalene synthase</fullName>
        <ecNumber evidence="4 13">2.5.1.21</ecNumber>
    </recommendedName>
</protein>
<evidence type="ECO:0000256" key="3">
    <source>
        <dbReference type="ARBA" id="ARBA00006251"/>
    </source>
</evidence>
<dbReference type="GeneID" id="23618116"/>